<dbReference type="Proteomes" id="UP000499080">
    <property type="component" value="Unassembled WGS sequence"/>
</dbReference>
<reference evidence="1 2" key="1">
    <citation type="journal article" date="2019" name="Sci. Rep.">
        <title>Orb-weaving spider Araneus ventricosus genome elucidates the spidroin gene catalogue.</title>
        <authorList>
            <person name="Kono N."/>
            <person name="Nakamura H."/>
            <person name="Ohtoshi R."/>
            <person name="Moran D.A.P."/>
            <person name="Shinohara A."/>
            <person name="Yoshida Y."/>
            <person name="Fujiwara M."/>
            <person name="Mori M."/>
            <person name="Tomita M."/>
            <person name="Arakawa K."/>
        </authorList>
    </citation>
    <scope>NUCLEOTIDE SEQUENCE [LARGE SCALE GENOMIC DNA]</scope>
</reference>
<protein>
    <submittedName>
        <fullName evidence="1">Uncharacterized protein</fullName>
    </submittedName>
</protein>
<name>A0A4Y2DGE2_ARAVE</name>
<comment type="caution">
    <text evidence="1">The sequence shown here is derived from an EMBL/GenBank/DDBJ whole genome shotgun (WGS) entry which is preliminary data.</text>
</comment>
<evidence type="ECO:0000313" key="2">
    <source>
        <dbReference type="Proteomes" id="UP000499080"/>
    </source>
</evidence>
<accession>A0A4Y2DGE2</accession>
<keyword evidence="2" id="KW-1185">Reference proteome</keyword>
<sequence>MILVYTRWWNIAGCNLGWIPISTKIMYMHIYMYMSLVYTRWWNITGCKLGWIPISPKIRVYMILVYTRWCNITGCKLSWMPISPKIHVYMNLVYTRSVDMKLLPVTGVWTFGEGVHPHVRPHPCHLFTVQIIPLVISNWDLNRDDHVCYT</sequence>
<gene>
    <name evidence="1" type="ORF">AVEN_242149_1</name>
</gene>
<evidence type="ECO:0000313" key="1">
    <source>
        <dbReference type="EMBL" id="GBM15098.1"/>
    </source>
</evidence>
<organism evidence="1 2">
    <name type="scientific">Araneus ventricosus</name>
    <name type="common">Orbweaver spider</name>
    <name type="synonym">Epeira ventricosa</name>
    <dbReference type="NCBI Taxonomy" id="182803"/>
    <lineage>
        <taxon>Eukaryota</taxon>
        <taxon>Metazoa</taxon>
        <taxon>Ecdysozoa</taxon>
        <taxon>Arthropoda</taxon>
        <taxon>Chelicerata</taxon>
        <taxon>Arachnida</taxon>
        <taxon>Araneae</taxon>
        <taxon>Araneomorphae</taxon>
        <taxon>Entelegynae</taxon>
        <taxon>Araneoidea</taxon>
        <taxon>Araneidae</taxon>
        <taxon>Araneus</taxon>
    </lineage>
</organism>
<proteinExistence type="predicted"/>
<dbReference type="AlphaFoldDB" id="A0A4Y2DGE2"/>
<dbReference type="EMBL" id="BGPR01000355">
    <property type="protein sequence ID" value="GBM15098.1"/>
    <property type="molecule type" value="Genomic_DNA"/>
</dbReference>